<proteinExistence type="inferred from homology"/>
<feature type="domain" description="Glycoside hydrolase family 2 catalytic" evidence="5">
    <location>
        <begin position="307"/>
        <end position="452"/>
    </location>
</feature>
<dbReference type="Pfam" id="PF16355">
    <property type="entry name" value="DUF4982"/>
    <property type="match status" value="1"/>
</dbReference>
<dbReference type="InterPro" id="IPR006103">
    <property type="entry name" value="Glyco_hydro_2_cat"/>
</dbReference>
<organism evidence="9 10">
    <name type="scientific">Sinomicrobium oceani</name>
    <dbReference type="NCBI Taxonomy" id="1150368"/>
    <lineage>
        <taxon>Bacteria</taxon>
        <taxon>Pseudomonadati</taxon>
        <taxon>Bacteroidota</taxon>
        <taxon>Flavobacteriia</taxon>
        <taxon>Flavobacteriales</taxon>
        <taxon>Flavobacteriaceae</taxon>
        <taxon>Sinomicrobium</taxon>
    </lineage>
</organism>
<accession>A0A1K1PXN0</accession>
<evidence type="ECO:0000259" key="7">
    <source>
        <dbReference type="Pfam" id="PF11721"/>
    </source>
</evidence>
<dbReference type="SUPFAM" id="SSF49303">
    <property type="entry name" value="beta-Galactosidase/glucuronidase domain"/>
    <property type="match status" value="1"/>
</dbReference>
<dbReference type="PANTHER" id="PTHR42732:SF1">
    <property type="entry name" value="BETA-MANNOSIDASE"/>
    <property type="match status" value="1"/>
</dbReference>
<comment type="similarity">
    <text evidence="1">Belongs to the glycosyl hydrolase 2 family.</text>
</comment>
<dbReference type="GO" id="GO:0005975">
    <property type="term" value="P:carbohydrate metabolic process"/>
    <property type="evidence" value="ECO:0007669"/>
    <property type="project" value="InterPro"/>
</dbReference>
<evidence type="ECO:0000259" key="5">
    <source>
        <dbReference type="Pfam" id="PF02836"/>
    </source>
</evidence>
<dbReference type="InterPro" id="IPR006104">
    <property type="entry name" value="Glyco_hydro_2_N"/>
</dbReference>
<dbReference type="PRINTS" id="PR00132">
    <property type="entry name" value="GLHYDRLASE2"/>
</dbReference>
<dbReference type="Gene3D" id="2.60.120.430">
    <property type="entry name" value="Galactose-binding lectin"/>
    <property type="match status" value="1"/>
</dbReference>
<evidence type="ECO:0000313" key="10">
    <source>
        <dbReference type="Proteomes" id="UP000182248"/>
    </source>
</evidence>
<dbReference type="AlphaFoldDB" id="A0A1K1PXN0"/>
<evidence type="ECO:0000259" key="4">
    <source>
        <dbReference type="Pfam" id="PF00703"/>
    </source>
</evidence>
<feature type="domain" description="Glycosyl hydrolases family 2 sugar binding" evidence="6">
    <location>
        <begin position="20"/>
        <end position="147"/>
    </location>
</feature>
<feature type="domain" description="Malectin" evidence="7">
    <location>
        <begin position="708"/>
        <end position="881"/>
    </location>
</feature>
<dbReference type="Pfam" id="PF11721">
    <property type="entry name" value="Malectin"/>
    <property type="match status" value="1"/>
</dbReference>
<dbReference type="InterPro" id="IPR006101">
    <property type="entry name" value="Glyco_hydro_2"/>
</dbReference>
<dbReference type="Pfam" id="PF00703">
    <property type="entry name" value="Glyco_hydro_2"/>
    <property type="match status" value="1"/>
</dbReference>
<feature type="domain" description="DUF4982" evidence="8">
    <location>
        <begin position="615"/>
        <end position="672"/>
    </location>
</feature>
<dbReference type="InterPro" id="IPR032311">
    <property type="entry name" value="DUF4982"/>
</dbReference>
<feature type="domain" description="Glycoside hydrolase family 2 immunoglobulin-like beta-sandwich" evidence="4">
    <location>
        <begin position="197"/>
        <end position="295"/>
    </location>
</feature>
<evidence type="ECO:0000313" key="9">
    <source>
        <dbReference type="EMBL" id="SFW52506.1"/>
    </source>
</evidence>
<dbReference type="GO" id="GO:0004553">
    <property type="term" value="F:hydrolase activity, hydrolyzing O-glycosyl compounds"/>
    <property type="evidence" value="ECO:0007669"/>
    <property type="project" value="InterPro"/>
</dbReference>
<evidence type="ECO:0000259" key="8">
    <source>
        <dbReference type="Pfam" id="PF16355"/>
    </source>
</evidence>
<name>A0A1K1PXN0_9FLAO</name>
<dbReference type="Gene3D" id="2.60.40.10">
    <property type="entry name" value="Immunoglobulins"/>
    <property type="match status" value="2"/>
</dbReference>
<dbReference type="InterPro" id="IPR051913">
    <property type="entry name" value="GH2_Domain-Containing"/>
</dbReference>
<dbReference type="Gene3D" id="3.20.20.80">
    <property type="entry name" value="Glycosidases"/>
    <property type="match status" value="1"/>
</dbReference>
<dbReference type="SUPFAM" id="SSF51445">
    <property type="entry name" value="(Trans)glycosidases"/>
    <property type="match status" value="1"/>
</dbReference>
<keyword evidence="3" id="KW-0326">Glycosidase</keyword>
<dbReference type="InterPro" id="IPR017853">
    <property type="entry name" value="GH"/>
</dbReference>
<evidence type="ECO:0000256" key="2">
    <source>
        <dbReference type="ARBA" id="ARBA00022801"/>
    </source>
</evidence>
<dbReference type="InterPro" id="IPR006102">
    <property type="entry name" value="Ig-like_GH2"/>
</dbReference>
<keyword evidence="10" id="KW-1185">Reference proteome</keyword>
<protein>
    <submittedName>
        <fullName evidence="9">Glycosyl hydrolases family 2, TIM barrel domain</fullName>
    </submittedName>
</protein>
<dbReference type="InterPro" id="IPR021720">
    <property type="entry name" value="Malectin_dom"/>
</dbReference>
<keyword evidence="2 9" id="KW-0378">Hydrolase</keyword>
<evidence type="ECO:0000256" key="1">
    <source>
        <dbReference type="ARBA" id="ARBA00007401"/>
    </source>
</evidence>
<dbReference type="InterPro" id="IPR008979">
    <property type="entry name" value="Galactose-bd-like_sf"/>
</dbReference>
<dbReference type="CDD" id="cd02795">
    <property type="entry name" value="CBM6-CBM35-CBM36_like"/>
    <property type="match status" value="1"/>
</dbReference>
<dbReference type="Pfam" id="PF02836">
    <property type="entry name" value="Glyco_hydro_2_C"/>
    <property type="match status" value="1"/>
</dbReference>
<dbReference type="InterPro" id="IPR036156">
    <property type="entry name" value="Beta-gal/glucu_dom_sf"/>
</dbReference>
<gene>
    <name evidence="9" type="ORF">SAMN02927921_02134</name>
</gene>
<dbReference type="Gene3D" id="2.60.120.260">
    <property type="entry name" value="Galactose-binding domain-like"/>
    <property type="match status" value="2"/>
</dbReference>
<dbReference type="SUPFAM" id="SSF49785">
    <property type="entry name" value="Galactose-binding domain-like"/>
    <property type="match status" value="2"/>
</dbReference>
<evidence type="ECO:0000259" key="6">
    <source>
        <dbReference type="Pfam" id="PF02837"/>
    </source>
</evidence>
<evidence type="ECO:0000256" key="3">
    <source>
        <dbReference type="ARBA" id="ARBA00023295"/>
    </source>
</evidence>
<sequence length="1169" mass="131534">MCFGQGKPVREIIPLNADWETVVRESQDTAGQASFVAHSNKDAGWQRVTIPHNWDRYEGYRRMKHGNRHGTAWYRRTLSLDKKEKNKRYFLFFEGVGSYATVWVNSRKVGEHGGGRTTFTLDITDAVTAGTANTIVVRAGHPSFITDLPWVCGGCSGEWGFSEGSQPMGIFRPVTLVVTEDIRTEPFGIHIWNSEEVSGEKALLWATAELRNYRTKQASVELEHTLRDSTGCVVATAVQHISLKKGEVLQTEKVKLNVEQPHLWSPENPYLYELSSVIRENGKVVDSTVTPYGIRWVSWPAGRAGNDGRFYLNGNPLFINGTCEYEHLMGKSHAFTATQVEARVDQIKAAGFNAFREAHQPHNLRYQEHLDREGLLFWSQFSAHIWYDTPEFRKNFKTLLKEWIRERRNSPSVVLWGLQNESVIPEAFARECTELIRQLDPTASSQRLVTTCNGGEGTDWNVVQNWSGTYGGDPFRYGAELSKEWLNGEYGAWRTAGLHAEGPFRQKGAYTEERFSQLMEIKVAQAEVARDSVAGQFQWLFSSHENPGRIQNGEGFRDIDRVGPVNYKGLFTVWGEPLDAYYMYMANYAAPAENPMVYIVSHSWPDRWTAPGVKDSIVVYSNCDEVELFNDTGNISLGKKKNPGQGRHFQWDDVPVRYNVLHAVGYRKGQKVTADMVMLHHLPEAPGLKDQKEAAEDILEPEKDTHYLYRVNAGGPEYTDTYGNTWAADTHRSGTATWGSLSWTDDFANLPHFYASQGRTFDPVSGTANWPLFQHYRYGMDRLSYEFPVADGDYTVMLYFTEPWYGTGMKGDCSNWRNFDVAINDRTVLHHLDIWKEAGHDHALKKTFRVRAAEGKIKISFPEITSGQAIIAAIAIISDNADLTPAPAAQAAITLVETAGGVSGEYDVARWSDLGQRVYTDSPETFSEWPYHLFGADRLRFSKALARRDFSGSFVPAENSGIYVLMDSLVTTPPAWLGGYEKTEDRAADGSGRKYTIYRRTAAQGERVTFGKSGNARKGSAGMYSIVVVPEYDMGENDDSRPVFTFEAETASIGGKAPSYGHFKKEDYVAFEKDGNNSISWEVSPGLAGEYLLRFRYMNTNPKAMSVRLHIESSDGIVLRDDEISFPVADVKWKILNTTTGGYINAGTYKITLSAPDMKGLQLDKMEFQ</sequence>
<dbReference type="InterPro" id="IPR013783">
    <property type="entry name" value="Ig-like_fold"/>
</dbReference>
<dbReference type="Proteomes" id="UP000182248">
    <property type="component" value="Unassembled WGS sequence"/>
</dbReference>
<dbReference type="Pfam" id="PF02837">
    <property type="entry name" value="Glyco_hydro_2_N"/>
    <property type="match status" value="1"/>
</dbReference>
<dbReference type="PANTHER" id="PTHR42732">
    <property type="entry name" value="BETA-GALACTOSIDASE"/>
    <property type="match status" value="1"/>
</dbReference>
<dbReference type="EMBL" id="FPJE01000010">
    <property type="protein sequence ID" value="SFW52506.1"/>
    <property type="molecule type" value="Genomic_DNA"/>
</dbReference>
<reference evidence="9 10" key="1">
    <citation type="submission" date="2016-11" db="EMBL/GenBank/DDBJ databases">
        <authorList>
            <person name="Jaros S."/>
            <person name="Januszkiewicz K."/>
            <person name="Wedrychowicz H."/>
        </authorList>
    </citation>
    <scope>NUCLEOTIDE SEQUENCE [LARGE SCALE GENOMIC DNA]</scope>
    <source>
        <strain evidence="9 10">CGMCC 1.12145</strain>
    </source>
</reference>
<dbReference type="STRING" id="1150368.SAMN02927921_02134"/>